<dbReference type="STRING" id="29655.A0A0K9NIZ4"/>
<evidence type="ECO:0000256" key="3">
    <source>
        <dbReference type="ARBA" id="ARBA00022801"/>
    </source>
</evidence>
<feature type="active site" description="Charge relay system" evidence="8">
    <location>
        <position position="388"/>
    </location>
</feature>
<evidence type="ECO:0000259" key="9">
    <source>
        <dbReference type="Pfam" id="PF04083"/>
    </source>
</evidence>
<keyword evidence="6" id="KW-0325">Glycoprotein</keyword>
<dbReference type="EMBL" id="LFYR01002156">
    <property type="protein sequence ID" value="KMZ56593.1"/>
    <property type="molecule type" value="Genomic_DNA"/>
</dbReference>
<comment type="caution">
    <text evidence="10">The sequence shown here is derived from an EMBL/GenBank/DDBJ whole genome shotgun (WGS) entry which is preliminary data.</text>
</comment>
<dbReference type="GO" id="GO:0016042">
    <property type="term" value="P:lipid catabolic process"/>
    <property type="evidence" value="ECO:0007669"/>
    <property type="project" value="UniProtKB-KW"/>
</dbReference>
<keyword evidence="5" id="KW-0443">Lipid metabolism</keyword>
<dbReference type="PIRSF" id="PIRSF000862">
    <property type="entry name" value="Steryl_ester_lip"/>
    <property type="match status" value="1"/>
</dbReference>
<dbReference type="InterPro" id="IPR025483">
    <property type="entry name" value="Lipase_euk"/>
</dbReference>
<dbReference type="Gene3D" id="3.40.50.1820">
    <property type="entry name" value="alpha/beta hydrolase"/>
    <property type="match status" value="1"/>
</dbReference>
<dbReference type="SUPFAM" id="SSF53474">
    <property type="entry name" value="alpha/beta-Hydrolases"/>
    <property type="match status" value="1"/>
</dbReference>
<keyword evidence="2" id="KW-0732">Signal</keyword>
<accession>A0A0K9NIZ4</accession>
<dbReference type="GO" id="GO:0006629">
    <property type="term" value="P:lipid metabolic process"/>
    <property type="evidence" value="ECO:0000318"/>
    <property type="project" value="GO_Central"/>
</dbReference>
<evidence type="ECO:0000256" key="2">
    <source>
        <dbReference type="ARBA" id="ARBA00022729"/>
    </source>
</evidence>
<evidence type="ECO:0000256" key="4">
    <source>
        <dbReference type="ARBA" id="ARBA00022963"/>
    </source>
</evidence>
<evidence type="ECO:0000313" key="10">
    <source>
        <dbReference type="EMBL" id="KMZ56593.1"/>
    </source>
</evidence>
<feature type="active site" description="Charge relay system" evidence="8">
    <location>
        <position position="359"/>
    </location>
</feature>
<proteinExistence type="inferred from homology"/>
<dbReference type="Proteomes" id="UP000036987">
    <property type="component" value="Unassembled WGS sequence"/>
</dbReference>
<evidence type="ECO:0000256" key="1">
    <source>
        <dbReference type="ARBA" id="ARBA00010701"/>
    </source>
</evidence>
<sequence>MNKRNSGSRYCREDKTVPFLLLFILLPHLVFSKKDWLPDSPLLFTHQQKQQQTSMCEELIRPMGYPCVEHKVKTEDGYILAIQRIQHGKAGFKTGKYPPVFLQHGLFMGGDSWFLNPTDESLGYILADQGFDVWVGNVRGTQWSYGHISLLEDQSEFWDWSWEDLSLYDLKSMIKYVSTFTKSKVFFVGHSQGTIMGLASFTMPETVEMVQAAALLCPISYLNHISSSLILTAVNLHLDQILLTLGYSKLNFRSDTDVALVDFLCDHGIDCINLLSSITGENCCFNSSRIDYYLQYEPQPSSAKNLNHLFQMIRTGNFAKYDYGFWGNLKTYGSLNPPDFNLADIPASFPIWMAYGGNDALADIIDINRTINELKTTPQLLYRGSYGHIDFLLSVTAKHDVYEQLVGFFHSQGQHSSSI</sequence>
<dbReference type="Pfam" id="PF04083">
    <property type="entry name" value="Abhydro_lipase"/>
    <property type="match status" value="1"/>
</dbReference>
<keyword evidence="4 7" id="KW-0442">Lipid degradation</keyword>
<dbReference type="InterPro" id="IPR006693">
    <property type="entry name" value="AB_hydrolase_lipase"/>
</dbReference>
<evidence type="ECO:0000256" key="8">
    <source>
        <dbReference type="PIRSR" id="PIRSR000862-1"/>
    </source>
</evidence>
<dbReference type="GO" id="GO:0016298">
    <property type="term" value="F:lipase activity"/>
    <property type="evidence" value="ECO:0000318"/>
    <property type="project" value="GO_Central"/>
</dbReference>
<reference evidence="11" key="1">
    <citation type="journal article" date="2016" name="Nature">
        <title>The genome of the seagrass Zostera marina reveals angiosperm adaptation to the sea.</title>
        <authorList>
            <person name="Olsen J.L."/>
            <person name="Rouze P."/>
            <person name="Verhelst B."/>
            <person name="Lin Y.-C."/>
            <person name="Bayer T."/>
            <person name="Collen J."/>
            <person name="Dattolo E."/>
            <person name="De Paoli E."/>
            <person name="Dittami S."/>
            <person name="Maumus F."/>
            <person name="Michel G."/>
            <person name="Kersting A."/>
            <person name="Lauritano C."/>
            <person name="Lohaus R."/>
            <person name="Toepel M."/>
            <person name="Tonon T."/>
            <person name="Vanneste K."/>
            <person name="Amirebrahimi M."/>
            <person name="Brakel J."/>
            <person name="Bostroem C."/>
            <person name="Chovatia M."/>
            <person name="Grimwood J."/>
            <person name="Jenkins J.W."/>
            <person name="Jueterbock A."/>
            <person name="Mraz A."/>
            <person name="Stam W.T."/>
            <person name="Tice H."/>
            <person name="Bornberg-Bauer E."/>
            <person name="Green P.J."/>
            <person name="Pearson G.A."/>
            <person name="Procaccini G."/>
            <person name="Duarte C.M."/>
            <person name="Schmutz J."/>
            <person name="Reusch T.B.H."/>
            <person name="Van de Peer Y."/>
        </authorList>
    </citation>
    <scope>NUCLEOTIDE SEQUENCE [LARGE SCALE GENOMIC DNA]</scope>
    <source>
        <strain evidence="11">cv. Finnish</strain>
    </source>
</reference>
<evidence type="ECO:0000256" key="5">
    <source>
        <dbReference type="ARBA" id="ARBA00023098"/>
    </source>
</evidence>
<keyword evidence="11" id="KW-1185">Reference proteome</keyword>
<feature type="domain" description="Partial AB-hydrolase lipase" evidence="9">
    <location>
        <begin position="57"/>
        <end position="116"/>
    </location>
</feature>
<comment type="similarity">
    <text evidence="1 7">Belongs to the AB hydrolase superfamily. Lipase family.</text>
</comment>
<dbReference type="OrthoDB" id="9974421at2759"/>
<evidence type="ECO:0000313" key="11">
    <source>
        <dbReference type="Proteomes" id="UP000036987"/>
    </source>
</evidence>
<evidence type="ECO:0000256" key="6">
    <source>
        <dbReference type="ARBA" id="ARBA00023180"/>
    </source>
</evidence>
<dbReference type="InterPro" id="IPR029058">
    <property type="entry name" value="AB_hydrolase_fold"/>
</dbReference>
<gene>
    <name evidence="10" type="ORF">ZOSMA_93G00570</name>
</gene>
<protein>
    <recommendedName>
        <fullName evidence="7">Lipase</fullName>
    </recommendedName>
</protein>
<evidence type="ECO:0000256" key="7">
    <source>
        <dbReference type="PIRNR" id="PIRNR000862"/>
    </source>
</evidence>
<feature type="active site" description="Nucleophile" evidence="8">
    <location>
        <position position="191"/>
    </location>
</feature>
<dbReference type="FunFam" id="3.40.50.1820:FF:000057">
    <property type="entry name" value="Lipase"/>
    <property type="match status" value="1"/>
</dbReference>
<dbReference type="PANTHER" id="PTHR11005">
    <property type="entry name" value="LYSOSOMAL ACID LIPASE-RELATED"/>
    <property type="match status" value="1"/>
</dbReference>
<name>A0A0K9NIZ4_ZOSMR</name>
<keyword evidence="3 7" id="KW-0378">Hydrolase</keyword>
<dbReference type="OMA" id="WRMYNEI"/>
<organism evidence="10 11">
    <name type="scientific">Zostera marina</name>
    <name type="common">Eelgrass</name>
    <dbReference type="NCBI Taxonomy" id="29655"/>
    <lineage>
        <taxon>Eukaryota</taxon>
        <taxon>Viridiplantae</taxon>
        <taxon>Streptophyta</taxon>
        <taxon>Embryophyta</taxon>
        <taxon>Tracheophyta</taxon>
        <taxon>Spermatophyta</taxon>
        <taxon>Magnoliopsida</taxon>
        <taxon>Liliopsida</taxon>
        <taxon>Zosteraceae</taxon>
        <taxon>Zostera</taxon>
    </lineage>
</organism>
<dbReference type="AlphaFoldDB" id="A0A0K9NIZ4"/>